<comment type="function">
    <text evidence="6">HflC and HflK could encode or regulate a protease.</text>
</comment>
<dbReference type="GO" id="GO:0006508">
    <property type="term" value="P:proteolysis"/>
    <property type="evidence" value="ECO:0007669"/>
    <property type="project" value="UniProtKB-KW"/>
</dbReference>
<dbReference type="Gene3D" id="3.30.479.30">
    <property type="entry name" value="Band 7 domain"/>
    <property type="match status" value="1"/>
</dbReference>
<evidence type="ECO:0000256" key="7">
    <source>
        <dbReference type="SAM" id="MobiDB-lite"/>
    </source>
</evidence>
<evidence type="ECO:0000259" key="8">
    <source>
        <dbReference type="SMART" id="SM00244"/>
    </source>
</evidence>
<feature type="compositionally biased region" description="Basic and acidic residues" evidence="7">
    <location>
        <begin position="14"/>
        <end position="27"/>
    </location>
</feature>
<dbReference type="InterPro" id="IPR020980">
    <property type="entry name" value="Membrane_HflK_N"/>
</dbReference>
<feature type="compositionally biased region" description="Polar residues" evidence="7">
    <location>
        <begin position="393"/>
        <end position="408"/>
    </location>
</feature>
<keyword evidence="5 6" id="KW-0472">Membrane</keyword>
<comment type="subunit">
    <text evidence="6">HflC and HflK may interact to form a multimeric complex.</text>
</comment>
<dbReference type="InterPro" id="IPR036013">
    <property type="entry name" value="Band_7/SPFH_dom_sf"/>
</dbReference>
<comment type="similarity">
    <text evidence="2 6">Belongs to the band 7/mec-2 family. HflK subfamily.</text>
</comment>
<dbReference type="InterPro" id="IPR050710">
    <property type="entry name" value="Band7/mec-2_domain"/>
</dbReference>
<feature type="domain" description="Band 7" evidence="8">
    <location>
        <begin position="99"/>
        <end position="272"/>
    </location>
</feature>
<reference evidence="9" key="1">
    <citation type="submission" date="2019-12" db="EMBL/GenBank/DDBJ databases">
        <title>Comparative genomics gives insights into the taxonomy of the Azoarcus-Aromatoleum group and reveals separate origins of nif in the plant-associated Azoarcus and non-plant-associated Aromatoleum sub-groups.</title>
        <authorList>
            <person name="Lafos M."/>
            <person name="Maluk M."/>
            <person name="Batista M."/>
            <person name="Junghare M."/>
            <person name="Carmona M."/>
            <person name="Faoro H."/>
            <person name="Cruz L.M."/>
            <person name="Battistoni F."/>
            <person name="De Souza E."/>
            <person name="Pedrosa F."/>
            <person name="Chen W.-M."/>
            <person name="Poole P.S."/>
            <person name="Dixon R.A."/>
            <person name="James E.K."/>
        </authorList>
    </citation>
    <scope>NUCLEOTIDE SEQUENCE</scope>
    <source>
        <strain evidence="9">NSC3</strain>
    </source>
</reference>
<dbReference type="Pfam" id="PF12221">
    <property type="entry name" value="HflK_N"/>
    <property type="match status" value="1"/>
</dbReference>
<feature type="region of interest" description="Disordered" evidence="7">
    <location>
        <begin position="1"/>
        <end position="71"/>
    </location>
</feature>
<feature type="compositionally biased region" description="Gly residues" evidence="7">
    <location>
        <begin position="55"/>
        <end position="70"/>
    </location>
</feature>
<accession>A0A972F5J9</accession>
<keyword evidence="9" id="KW-0645">Protease</keyword>
<dbReference type="PANTHER" id="PTHR43327:SF2">
    <property type="entry name" value="MODULATOR OF FTSH PROTEASE HFLK"/>
    <property type="match status" value="1"/>
</dbReference>
<evidence type="ECO:0000313" key="9">
    <source>
        <dbReference type="EMBL" id="NMG01721.1"/>
    </source>
</evidence>
<comment type="subcellular location">
    <subcellularLocation>
        <location evidence="1">Membrane</location>
        <topology evidence="1">Single-pass membrane protein</topology>
    </subcellularLocation>
</comment>
<evidence type="ECO:0000256" key="1">
    <source>
        <dbReference type="ARBA" id="ARBA00004167"/>
    </source>
</evidence>
<dbReference type="AlphaFoldDB" id="A0A972F5J9"/>
<evidence type="ECO:0000256" key="4">
    <source>
        <dbReference type="ARBA" id="ARBA00022989"/>
    </source>
</evidence>
<dbReference type="GO" id="GO:0016020">
    <property type="term" value="C:membrane"/>
    <property type="evidence" value="ECO:0007669"/>
    <property type="project" value="UniProtKB-SubCell"/>
</dbReference>
<dbReference type="SUPFAM" id="SSF117892">
    <property type="entry name" value="Band 7/SPFH domain"/>
    <property type="match status" value="1"/>
</dbReference>
<dbReference type="PANTHER" id="PTHR43327">
    <property type="entry name" value="STOMATIN-LIKE PROTEIN 2, MITOCHONDRIAL"/>
    <property type="match status" value="1"/>
</dbReference>
<keyword evidence="3 6" id="KW-0812">Transmembrane</keyword>
<dbReference type="InterPro" id="IPR010201">
    <property type="entry name" value="HflK"/>
</dbReference>
<dbReference type="InterPro" id="IPR001107">
    <property type="entry name" value="Band_7"/>
</dbReference>
<evidence type="ECO:0000256" key="5">
    <source>
        <dbReference type="ARBA" id="ARBA00023136"/>
    </source>
</evidence>
<dbReference type="GO" id="GO:0008233">
    <property type="term" value="F:peptidase activity"/>
    <property type="evidence" value="ECO:0007669"/>
    <property type="project" value="UniProtKB-KW"/>
</dbReference>
<comment type="caution">
    <text evidence="9">The sequence shown here is derived from an EMBL/GenBank/DDBJ whole genome shotgun (WGS) entry which is preliminary data.</text>
</comment>
<dbReference type="SMART" id="SM00244">
    <property type="entry name" value="PHB"/>
    <property type="match status" value="1"/>
</dbReference>
<keyword evidence="9" id="KW-0378">Hydrolase</keyword>
<keyword evidence="10" id="KW-1185">Reference proteome</keyword>
<evidence type="ECO:0000256" key="6">
    <source>
        <dbReference type="RuleBase" id="RU364113"/>
    </source>
</evidence>
<evidence type="ECO:0000256" key="3">
    <source>
        <dbReference type="ARBA" id="ARBA00022692"/>
    </source>
</evidence>
<dbReference type="NCBIfam" id="TIGR01933">
    <property type="entry name" value="hflK"/>
    <property type="match status" value="1"/>
</dbReference>
<feature type="compositionally biased region" description="Basic and acidic residues" evidence="7">
    <location>
        <begin position="411"/>
        <end position="426"/>
    </location>
</feature>
<dbReference type="CDD" id="cd03404">
    <property type="entry name" value="SPFH_HflK"/>
    <property type="match status" value="1"/>
</dbReference>
<protein>
    <recommendedName>
        <fullName evidence="6">Protein HflK</fullName>
    </recommendedName>
</protein>
<dbReference type="RefSeq" id="WP_168986515.1">
    <property type="nucleotide sequence ID" value="NZ_CAWPHM010000297.1"/>
</dbReference>
<gene>
    <name evidence="9" type="primary">hflK</name>
    <name evidence="9" type="ORF">GPA21_01865</name>
</gene>
<feature type="transmembrane region" description="Helical" evidence="6">
    <location>
        <begin position="81"/>
        <end position="104"/>
    </location>
</feature>
<sequence>MSLNDPRWGNQGNDDDKRGDKGRRDDQGPPDLEDVWRDFNQRLSGIFGGKREGGGQRPGGGNNGGGGGTGPQLPQFSFKQFGGGIFVLLALLVVVWLASGFYTVEANERGVVLRFGQHVETTEPGLRWRFPAPIERHEKVDLSGVRTIEVGYRGTERNRVLREALMLTDDANIVDIRFAVQYILQSPEDFLFNVRFPDDAVMQAAETAMREIVGKSTMDFVLYEGREEIAATAHALLQSILDRYQTGVLISRVTMQNAQPPEQVQAAFDDAVKAGQDRERLRNEGEAYRNEVVPRARGTAARLIEEANGYRDRVVANAEGEAARFNQIYEQFARSPDVTRERLYLETMQQVLSATSKVLIDADSGGNLLLMPLDRLMQGGGMGGAAASGEPRVSNQSTDAPMTRQSNTPFDPRDRDMMRFRDLGGR</sequence>
<keyword evidence="4 6" id="KW-1133">Transmembrane helix</keyword>
<evidence type="ECO:0000313" key="10">
    <source>
        <dbReference type="Proteomes" id="UP000599523"/>
    </source>
</evidence>
<feature type="region of interest" description="Disordered" evidence="7">
    <location>
        <begin position="381"/>
        <end position="426"/>
    </location>
</feature>
<name>A0A972F5J9_9RHOO</name>
<dbReference type="Pfam" id="PF01145">
    <property type="entry name" value="Band_7"/>
    <property type="match status" value="1"/>
</dbReference>
<proteinExistence type="inferred from homology"/>
<dbReference type="EMBL" id="WTVM01000006">
    <property type="protein sequence ID" value="NMG01721.1"/>
    <property type="molecule type" value="Genomic_DNA"/>
</dbReference>
<dbReference type="Proteomes" id="UP000599523">
    <property type="component" value="Unassembled WGS sequence"/>
</dbReference>
<evidence type="ECO:0000256" key="2">
    <source>
        <dbReference type="ARBA" id="ARBA00006971"/>
    </source>
</evidence>
<organism evidence="9 10">
    <name type="scientific">Azoarcus taiwanensis</name>
    <dbReference type="NCBI Taxonomy" id="666964"/>
    <lineage>
        <taxon>Bacteria</taxon>
        <taxon>Pseudomonadati</taxon>
        <taxon>Pseudomonadota</taxon>
        <taxon>Betaproteobacteria</taxon>
        <taxon>Rhodocyclales</taxon>
        <taxon>Zoogloeaceae</taxon>
        <taxon>Azoarcus</taxon>
    </lineage>
</organism>